<dbReference type="Gene3D" id="2.150.10.10">
    <property type="entry name" value="Serralysin-like metalloprotease, C-terminal"/>
    <property type="match status" value="1"/>
</dbReference>
<name>A0ABS7VK72_9HYPH</name>
<keyword evidence="4" id="KW-0677">Repeat</keyword>
<dbReference type="InterPro" id="IPR003995">
    <property type="entry name" value="RTX_toxin_determinant-A"/>
</dbReference>
<evidence type="ECO:0000313" key="8">
    <source>
        <dbReference type="Proteomes" id="UP000704176"/>
    </source>
</evidence>
<dbReference type="PROSITE" id="PS00330">
    <property type="entry name" value="HEMOLYSIN_CALCIUM"/>
    <property type="match status" value="2"/>
</dbReference>
<proteinExistence type="inferred from homology"/>
<dbReference type="Gene3D" id="2.120.10.30">
    <property type="entry name" value="TolB, C-terminal domain"/>
    <property type="match status" value="3"/>
</dbReference>
<evidence type="ECO:0000256" key="2">
    <source>
        <dbReference type="ARBA" id="ARBA00009820"/>
    </source>
</evidence>
<dbReference type="InterPro" id="IPR011659">
    <property type="entry name" value="WD40"/>
</dbReference>
<dbReference type="Proteomes" id="UP000704176">
    <property type="component" value="Unassembled WGS sequence"/>
</dbReference>
<protein>
    <recommendedName>
        <fullName evidence="9">Calcium-binding protein</fullName>
    </recommendedName>
</protein>
<comment type="caution">
    <text evidence="7">The sequence shown here is derived from an EMBL/GenBank/DDBJ whole genome shotgun (WGS) entry which is preliminary data.</text>
</comment>
<dbReference type="Pfam" id="PF07676">
    <property type="entry name" value="PD40"/>
    <property type="match status" value="3"/>
</dbReference>
<dbReference type="InterPro" id="IPR001343">
    <property type="entry name" value="Hemolysn_Ca-bd"/>
</dbReference>
<accession>A0ABS7VK72</accession>
<dbReference type="InterPro" id="IPR011042">
    <property type="entry name" value="6-blade_b-propeller_TolB-like"/>
</dbReference>
<dbReference type="PANTHER" id="PTHR36842">
    <property type="entry name" value="PROTEIN TOLB HOMOLOG"/>
    <property type="match status" value="1"/>
</dbReference>
<dbReference type="InterPro" id="IPR018511">
    <property type="entry name" value="Hemolysin-typ_Ca-bd_CS"/>
</dbReference>
<evidence type="ECO:0000256" key="4">
    <source>
        <dbReference type="ARBA" id="ARBA00022737"/>
    </source>
</evidence>
<evidence type="ECO:0000256" key="1">
    <source>
        <dbReference type="ARBA" id="ARBA00004370"/>
    </source>
</evidence>
<organism evidence="7 8">
    <name type="scientific">Microvirga puerhi</name>
    <dbReference type="NCBI Taxonomy" id="2876078"/>
    <lineage>
        <taxon>Bacteria</taxon>
        <taxon>Pseudomonadati</taxon>
        <taxon>Pseudomonadota</taxon>
        <taxon>Alphaproteobacteria</taxon>
        <taxon>Hyphomicrobiales</taxon>
        <taxon>Methylobacteriaceae</taxon>
        <taxon>Microvirga</taxon>
    </lineage>
</organism>
<dbReference type="RefSeq" id="WP_224311456.1">
    <property type="nucleotide sequence ID" value="NZ_JAIRBM010000002.1"/>
</dbReference>
<sequence length="1182" mass="122345">MPLTLNLQSFRVLTEQDLITRISTAADGTAGNGDSAAPSLSRDGRYVAFQSSASNLVSGDTNGIDDVFRKDLLTGAIVRVSTAANGEEANDSSSNARISADGRYVVFMSDATNLTSNDTNNSTDVFRKDLVTGQIVCISANAQGSVGDGGSGYAQISADGRFVVFESDASNLVAGDTNNMTDIFRRDLVTGEIVRVSVSAAGDQLDSDSSTAQVSADGRFILFESAEANGIYQVYVKDMATGSLTAVSTASDGAVGDKWSASAQLSANGRYVVFESYATNLVAGDTNGVTDIFRKDLLTGDIVRVSTAADGAQAKASSYGASISADGRYVTFSSNADNLVASDTNGVGDVFRKDLVTGEIIRLSTTAHPAQGHEQANASSLSPALSADGRYLMFQSEADNLVPGDGHSFTQVFVKDLESGAFVEISSDENGVVGNLPSAAGGISTDGHFAIFASGAENLVAGDTNNAGDIFRKDLTTGAIIRVSEAADGSQANGHSDAAYASADGRYVVFQSLANNLVAGDTNQKSDVFWKDLQTGELQRVSVSNSGVEGNDASLTADISQDGQTVIFTSSANNLVPNDTNGQTDIFAKNMATGALTRLSMTGSGLEANGSSSGVHLAADGKHLVFQSFATNYVSGDTNGANDIFVKDLTDGTVVRASTSTTGVQANANSGGCQISADGRYVVFWSNANNLVAGDTNGIADIFRKDLATGELLRVSTASDGTQANGFSGNVEISADGRYVIFESDATNLVPGDTNNATDLFRKDLVTGELVRLTETNTNAQGNEQGNRPSGNAWMSIDGSATVFESNANNLVTGDTNGAYDIFLMDSAIADRQAVIEGRFADLRFGVGAASSVSIAWGDGASETLIPGDGQVHARHIYAATGQKAAVVSVHEGSQVWAVPYKLDMAAGTAARDTALMDTLSGGSGADTLAGDQYNNILVGGAGDDILSGGGGIDTAMFAGSKASYTVVKNTNGSVTVSGPDGTDVLLSVAVARFDDGTVDLTALAPSVDASAPLTLRGTSRADRLSGLDGDDKIYGLAGNDVLRGNGGNDRLYGGAGKDVLYGGAGQDTFVFNTSLNKKTNLDKIADFSVKDDTLWLDNALFKANKSFYAAIKKGTEAKPLALKSAFFKVADAAKDSNDYLIYNKKTGVLSYDPDGSGEKAAIAIATLSKNLKLTYHDLFII</sequence>
<comment type="subcellular location">
    <subcellularLocation>
        <location evidence="1">Membrane</location>
    </subcellularLocation>
</comment>
<keyword evidence="5" id="KW-0843">Virulence</keyword>
<dbReference type="PRINTS" id="PR01488">
    <property type="entry name" value="RTXTOXINA"/>
</dbReference>
<evidence type="ECO:0000256" key="6">
    <source>
        <dbReference type="ARBA" id="ARBA00023136"/>
    </source>
</evidence>
<dbReference type="SUPFAM" id="SSF82171">
    <property type="entry name" value="DPP6 N-terminal domain-like"/>
    <property type="match status" value="3"/>
</dbReference>
<evidence type="ECO:0000256" key="3">
    <source>
        <dbReference type="ARBA" id="ARBA00022656"/>
    </source>
</evidence>
<dbReference type="InterPro" id="IPR011049">
    <property type="entry name" value="Serralysin-like_metalloprot_C"/>
</dbReference>
<dbReference type="Pfam" id="PF00353">
    <property type="entry name" value="HemolysinCabind"/>
    <property type="match status" value="2"/>
</dbReference>
<gene>
    <name evidence="7" type="ORF">K9B37_03790</name>
</gene>
<evidence type="ECO:0008006" key="9">
    <source>
        <dbReference type="Google" id="ProtNLM"/>
    </source>
</evidence>
<keyword evidence="3" id="KW-0800">Toxin</keyword>
<keyword evidence="6" id="KW-0472">Membrane</keyword>
<keyword evidence="8" id="KW-1185">Reference proteome</keyword>
<evidence type="ECO:0000313" key="7">
    <source>
        <dbReference type="EMBL" id="MBZ6075417.1"/>
    </source>
</evidence>
<evidence type="ECO:0000256" key="5">
    <source>
        <dbReference type="ARBA" id="ARBA00023026"/>
    </source>
</evidence>
<dbReference type="SUPFAM" id="SSF51120">
    <property type="entry name" value="beta-Roll"/>
    <property type="match status" value="1"/>
</dbReference>
<dbReference type="EMBL" id="JAIRBM010000002">
    <property type="protein sequence ID" value="MBZ6075417.1"/>
    <property type="molecule type" value="Genomic_DNA"/>
</dbReference>
<reference evidence="7 8" key="1">
    <citation type="submission" date="2021-09" db="EMBL/GenBank/DDBJ databases">
        <title>The complete genome sequence of a new microorganism.</title>
        <authorList>
            <person name="Zi Z."/>
        </authorList>
    </citation>
    <scope>NUCLEOTIDE SEQUENCE [LARGE SCALE GENOMIC DNA]</scope>
    <source>
        <strain evidence="7 8">WGZ8</strain>
    </source>
</reference>
<dbReference type="PRINTS" id="PR00313">
    <property type="entry name" value="CABNDNGRPT"/>
</dbReference>
<comment type="similarity">
    <text evidence="2">Belongs to the TolB family.</text>
</comment>